<feature type="binding site" evidence="7">
    <location>
        <begin position="358"/>
        <end position="365"/>
    </location>
    <ligand>
        <name>ATP</name>
        <dbReference type="ChEBI" id="CHEBI:30616"/>
    </ligand>
</feature>
<comment type="similarity">
    <text evidence="9">Belongs to the NAD synthetase family.</text>
</comment>
<comment type="caution">
    <text evidence="11">The sequence shown here is derived from an EMBL/GenBank/DDBJ whole genome shotgun (WGS) entry which is preliminary data.</text>
</comment>
<dbReference type="InterPro" id="IPR003694">
    <property type="entry name" value="NAD_synthase"/>
</dbReference>
<dbReference type="InterPro" id="IPR022310">
    <property type="entry name" value="NAD/GMP_synthase"/>
</dbReference>
<evidence type="ECO:0000313" key="12">
    <source>
        <dbReference type="Proteomes" id="UP000070539"/>
    </source>
</evidence>
<dbReference type="CDD" id="cd00553">
    <property type="entry name" value="NAD_synthase"/>
    <property type="match status" value="1"/>
</dbReference>
<keyword evidence="12" id="KW-1185">Reference proteome</keyword>
<feature type="active site" description="For glutaminase activity" evidence="7">
    <location>
        <position position="114"/>
    </location>
</feature>
<feature type="binding site" evidence="7">
    <location>
        <position position="120"/>
    </location>
    <ligand>
        <name>L-glutamine</name>
        <dbReference type="ChEBI" id="CHEBI:58359"/>
    </ligand>
</feature>
<dbReference type="AlphaFoldDB" id="A0A136WB67"/>
<dbReference type="EMBL" id="LRVM01000016">
    <property type="protein sequence ID" value="KXL51751.1"/>
    <property type="molecule type" value="Genomic_DNA"/>
</dbReference>
<dbReference type="PIRSF" id="PIRSF006630">
    <property type="entry name" value="NADS_GAT"/>
    <property type="match status" value="1"/>
</dbReference>
<feature type="binding site" evidence="7">
    <location>
        <position position="473"/>
    </location>
    <ligand>
        <name>deamido-NAD(+)</name>
        <dbReference type="ChEBI" id="CHEBI:58437"/>
        <note>ligand shared between two neighboring subunits</note>
    </ligand>
</feature>
<dbReference type="PANTHER" id="PTHR23090:SF9">
    <property type="entry name" value="GLUTAMINE-DEPENDENT NAD(+) SYNTHETASE"/>
    <property type="match status" value="1"/>
</dbReference>
<dbReference type="NCBIfam" id="TIGR00552">
    <property type="entry name" value="nadE"/>
    <property type="match status" value="1"/>
</dbReference>
<feature type="active site" description="Nucleophile; for glutaminase activity" evidence="7">
    <location>
        <position position="170"/>
    </location>
</feature>
<dbReference type="PATRIC" id="fig|36847.3.peg.3387"/>
<comment type="catalytic activity">
    <reaction evidence="7 8">
        <text>deamido-NAD(+) + L-glutamine + ATP + H2O = L-glutamate + AMP + diphosphate + NAD(+) + H(+)</text>
        <dbReference type="Rhea" id="RHEA:24384"/>
        <dbReference type="ChEBI" id="CHEBI:15377"/>
        <dbReference type="ChEBI" id="CHEBI:15378"/>
        <dbReference type="ChEBI" id="CHEBI:29985"/>
        <dbReference type="ChEBI" id="CHEBI:30616"/>
        <dbReference type="ChEBI" id="CHEBI:33019"/>
        <dbReference type="ChEBI" id="CHEBI:57540"/>
        <dbReference type="ChEBI" id="CHEBI:58359"/>
        <dbReference type="ChEBI" id="CHEBI:58437"/>
        <dbReference type="ChEBI" id="CHEBI:456215"/>
        <dbReference type="EC" id="6.3.5.1"/>
    </reaction>
</comment>
<evidence type="ECO:0000256" key="3">
    <source>
        <dbReference type="ARBA" id="ARBA00022598"/>
    </source>
</evidence>
<dbReference type="RefSeq" id="WP_201032951.1">
    <property type="nucleotide sequence ID" value="NZ_LRVM01000016.1"/>
</dbReference>
<dbReference type="InterPro" id="IPR014729">
    <property type="entry name" value="Rossmann-like_a/b/a_fold"/>
</dbReference>
<feature type="active site" description="Proton acceptor; for glutaminase activity" evidence="7">
    <location>
        <position position="45"/>
    </location>
</feature>
<comment type="pathway">
    <text evidence="1 7 8">Cofactor biosynthesis; NAD(+) biosynthesis; NAD(+) from deamido-NAD(+) (L-Gln route): step 1/1.</text>
</comment>
<comment type="function">
    <text evidence="7">Catalyzes the ATP-dependent amidation of deamido-NAD to form NAD. Uses L-glutamine as a nitrogen source.</text>
</comment>
<evidence type="ECO:0000256" key="5">
    <source>
        <dbReference type="ARBA" id="ARBA00022840"/>
    </source>
</evidence>
<feature type="binding site" evidence="7">
    <location>
        <position position="444"/>
    </location>
    <ligand>
        <name>deamido-NAD(+)</name>
        <dbReference type="ChEBI" id="CHEBI:58437"/>
        <note>ligand shared between two neighboring subunits</note>
    </ligand>
</feature>
<dbReference type="EC" id="6.3.5.1" evidence="7 8"/>
<keyword evidence="3 7" id="KW-0436">Ligase</keyword>
<feature type="domain" description="CN hydrolase" evidence="10">
    <location>
        <begin position="5"/>
        <end position="270"/>
    </location>
</feature>
<dbReference type="GO" id="GO:0009435">
    <property type="term" value="P:NAD+ biosynthetic process"/>
    <property type="evidence" value="ECO:0007669"/>
    <property type="project" value="UniProtKB-UniRule"/>
</dbReference>
<feature type="binding site" evidence="7">
    <location>
        <position position="607"/>
    </location>
    <ligand>
        <name>deamido-NAD(+)</name>
        <dbReference type="ChEBI" id="CHEBI:58437"/>
        <note>ligand shared between two neighboring subunits</note>
    </ligand>
</feature>
<dbReference type="NCBIfam" id="NF002730">
    <property type="entry name" value="PRK02628.1"/>
    <property type="match status" value="1"/>
</dbReference>
<dbReference type="InterPro" id="IPR036526">
    <property type="entry name" value="C-N_Hydrolase_sf"/>
</dbReference>
<feature type="binding site" evidence="7">
    <location>
        <position position="203"/>
    </location>
    <ligand>
        <name>L-glutamine</name>
        <dbReference type="ChEBI" id="CHEBI:58359"/>
    </ligand>
</feature>
<organism evidence="11 12">
    <name type="scientific">Anaerotignum neopropionicum</name>
    <dbReference type="NCBI Taxonomy" id="36847"/>
    <lineage>
        <taxon>Bacteria</taxon>
        <taxon>Bacillati</taxon>
        <taxon>Bacillota</taxon>
        <taxon>Clostridia</taxon>
        <taxon>Lachnospirales</taxon>
        <taxon>Anaerotignaceae</taxon>
        <taxon>Anaerotignum</taxon>
    </lineage>
</organism>
<dbReference type="GO" id="GO:0005737">
    <property type="term" value="C:cytoplasm"/>
    <property type="evidence" value="ECO:0007669"/>
    <property type="project" value="InterPro"/>
</dbReference>
<evidence type="ECO:0000256" key="2">
    <source>
        <dbReference type="ARBA" id="ARBA00007145"/>
    </source>
</evidence>
<proteinExistence type="inferred from homology"/>
<evidence type="ECO:0000256" key="4">
    <source>
        <dbReference type="ARBA" id="ARBA00022741"/>
    </source>
</evidence>
<dbReference type="SUPFAM" id="SSF52402">
    <property type="entry name" value="Adenine nucleotide alpha hydrolases-like"/>
    <property type="match status" value="1"/>
</dbReference>
<dbReference type="GO" id="GO:0008795">
    <property type="term" value="F:NAD+ synthase activity"/>
    <property type="evidence" value="ECO:0007669"/>
    <property type="project" value="UniProtKB-UniRule"/>
</dbReference>
<dbReference type="Gene3D" id="3.40.50.620">
    <property type="entry name" value="HUPs"/>
    <property type="match status" value="1"/>
</dbReference>
<dbReference type="GO" id="GO:0003952">
    <property type="term" value="F:NAD+ synthase (glutamine-hydrolyzing) activity"/>
    <property type="evidence" value="ECO:0007669"/>
    <property type="project" value="UniProtKB-UniRule"/>
</dbReference>
<protein>
    <recommendedName>
        <fullName evidence="7 8">Glutamine-dependent NAD(+) synthetase</fullName>
        <ecNumber evidence="7 8">6.3.5.1</ecNumber>
    </recommendedName>
    <alternativeName>
        <fullName evidence="7 8">NAD(+) synthase [glutamine-hydrolyzing]</fullName>
    </alternativeName>
</protein>
<dbReference type="UniPathway" id="UPA00253">
    <property type="reaction ID" value="UER00334"/>
</dbReference>
<dbReference type="HAMAP" id="MF_02090">
    <property type="entry name" value="NadE_glutamine_dep"/>
    <property type="match status" value="1"/>
</dbReference>
<feature type="binding site" evidence="7">
    <location>
        <begin position="478"/>
        <end position="481"/>
    </location>
    <ligand>
        <name>deamido-NAD(+)</name>
        <dbReference type="ChEBI" id="CHEBI:58437"/>
        <note>ligand shared between two neighboring subunits</note>
    </ligand>
</feature>
<dbReference type="STRING" id="36847.CLNEO_28970"/>
<evidence type="ECO:0000256" key="7">
    <source>
        <dbReference type="HAMAP-Rule" id="MF_02090"/>
    </source>
</evidence>
<sequence>MFNYVKIAVAVPKLKVADCVYNKKEILNTIAKAADKKVKILAFPELSITAYTCADLFFQSPLLVSAEKNLAEIAEDTKELDMLILIGVPVLADNQTFNCAALLHKGKILGLVPKTLLPNYSEFYEERWFSSADDLISEEISFAGQVVPIGGDLLFTAEKIPYLKVGVEICEDLWGPIPPSCYLSLYGATVILNPSASNELAAKPDYRHQLVAQQSSRCLSAYAYASAGVGESTQDTVFSGHSLIYENGVLLGESESFCRDNQLICADVDLELLVSERRKHTTFMSQLTKPDAQKFYREIKFDMCVGELGEFLRPITAKPFTPKDDASLSKRCRDIFMIQTAGLARRMEHVHAKTLVIGISGGLDSTLALLVCVKACDYLGVSRDHVLGITMPGFGTTDRTYQNALTLMKSLGVSMREISIRDAAIQHFKDIGHDPAIHDITYENTQARERTQILMDISNQTGGIVVGTGDLSELALGWATYNGDHMSMYGVNAGIPKTLVRVLVNWVANTGELDRKASEILLDVLDTPVSPELLPPDENGNINQKTEDLVGPYELHDFFLYQIIRFGFSPGKVLFLAEQAFGDAYPREILLKWLKNFYHRFFMQQFKRSCLPDGPKVGALCLSPRSDWRMPTDASNRIWMDEVEKL</sequence>
<dbReference type="PANTHER" id="PTHR23090">
    <property type="entry name" value="NH 3 /GLUTAMINE-DEPENDENT NAD + SYNTHETASE"/>
    <property type="match status" value="1"/>
</dbReference>
<comment type="similarity">
    <text evidence="2 7 8">In the C-terminal section; belongs to the NAD synthetase family.</text>
</comment>
<dbReference type="Pfam" id="PF02540">
    <property type="entry name" value="NAD_synthase"/>
    <property type="match status" value="1"/>
</dbReference>
<evidence type="ECO:0000313" key="11">
    <source>
        <dbReference type="EMBL" id="KXL51751.1"/>
    </source>
</evidence>
<evidence type="ECO:0000256" key="6">
    <source>
        <dbReference type="ARBA" id="ARBA00023027"/>
    </source>
</evidence>
<dbReference type="Gene3D" id="1.10.10.1140">
    <property type="entry name" value="Glutamine-dependent NAD+ synthetase, C-terminal domain"/>
    <property type="match status" value="1"/>
</dbReference>
<reference evidence="11 12" key="1">
    <citation type="submission" date="2016-01" db="EMBL/GenBank/DDBJ databases">
        <title>Genome sequence of Clostridium neopropionicum X4, DSM-3847.</title>
        <authorList>
            <person name="Poehlein A."/>
            <person name="Beck M.H."/>
            <person name="Bengelsdorf F.R."/>
            <person name="Daniel R."/>
            <person name="Duerre P."/>
        </authorList>
    </citation>
    <scope>NUCLEOTIDE SEQUENCE [LARGE SCALE GENOMIC DNA]</scope>
    <source>
        <strain evidence="11 12">DSM-3847</strain>
    </source>
</reference>
<dbReference type="Proteomes" id="UP000070539">
    <property type="component" value="Unassembled WGS sequence"/>
</dbReference>
<dbReference type="Pfam" id="PF00795">
    <property type="entry name" value="CN_hydrolase"/>
    <property type="match status" value="1"/>
</dbReference>
<feature type="binding site" evidence="7">
    <location>
        <position position="197"/>
    </location>
    <ligand>
        <name>L-glutamine</name>
        <dbReference type="ChEBI" id="CHEBI:58359"/>
    </ligand>
</feature>
<evidence type="ECO:0000259" key="10">
    <source>
        <dbReference type="PROSITE" id="PS50263"/>
    </source>
</evidence>
<name>A0A136WB67_9FIRM</name>
<dbReference type="Gene3D" id="3.60.110.10">
    <property type="entry name" value="Carbon-nitrogen hydrolase"/>
    <property type="match status" value="1"/>
</dbReference>
<accession>A0A136WB67</accession>
<keyword evidence="6 7" id="KW-0520">NAD</keyword>
<feature type="binding site" evidence="7">
    <location>
        <position position="468"/>
    </location>
    <ligand>
        <name>ATP</name>
        <dbReference type="ChEBI" id="CHEBI:30616"/>
    </ligand>
</feature>
<dbReference type="InterPro" id="IPR014445">
    <property type="entry name" value="Gln-dep_NAD_synthase"/>
</dbReference>
<dbReference type="InterPro" id="IPR003010">
    <property type="entry name" value="C-N_Hydrolase"/>
</dbReference>
<dbReference type="SUPFAM" id="SSF56317">
    <property type="entry name" value="Carbon-nitrogen hydrolase"/>
    <property type="match status" value="1"/>
</dbReference>
<evidence type="ECO:0000256" key="8">
    <source>
        <dbReference type="PIRNR" id="PIRNR006630"/>
    </source>
</evidence>
<keyword evidence="5 7" id="KW-0067">ATP-binding</keyword>
<dbReference type="PROSITE" id="PS50263">
    <property type="entry name" value="CN_HYDROLASE"/>
    <property type="match status" value="1"/>
</dbReference>
<evidence type="ECO:0000256" key="1">
    <source>
        <dbReference type="ARBA" id="ARBA00005188"/>
    </source>
</evidence>
<dbReference type="InterPro" id="IPR041856">
    <property type="entry name" value="NAD+_synth_C"/>
</dbReference>
<gene>
    <name evidence="7 11" type="primary">nadE</name>
    <name evidence="11" type="ORF">CLNEO_28970</name>
</gene>
<dbReference type="CDD" id="cd07570">
    <property type="entry name" value="GAT_Gln-NAD-synth"/>
    <property type="match status" value="1"/>
</dbReference>
<evidence type="ECO:0000256" key="9">
    <source>
        <dbReference type="RuleBase" id="RU003811"/>
    </source>
</evidence>
<keyword evidence="4 7" id="KW-0547">Nucleotide-binding</keyword>
<dbReference type="GO" id="GO:0004359">
    <property type="term" value="F:glutaminase activity"/>
    <property type="evidence" value="ECO:0007669"/>
    <property type="project" value="InterPro"/>
</dbReference>
<dbReference type="GO" id="GO:0005524">
    <property type="term" value="F:ATP binding"/>
    <property type="evidence" value="ECO:0007669"/>
    <property type="project" value="UniProtKB-UniRule"/>
</dbReference>